<accession>A0ABU8C3D1</accession>
<proteinExistence type="predicted"/>
<feature type="signal peptide" evidence="1">
    <location>
        <begin position="1"/>
        <end position="23"/>
    </location>
</feature>
<keyword evidence="3" id="KW-1185">Reference proteome</keyword>
<evidence type="ECO:0000313" key="2">
    <source>
        <dbReference type="EMBL" id="MEH8016420.1"/>
    </source>
</evidence>
<dbReference type="RefSeq" id="WP_335734840.1">
    <property type="nucleotide sequence ID" value="NZ_JALAAR010000003.1"/>
</dbReference>
<name>A0ABU8C3D1_9GAMM</name>
<feature type="chain" id="PRO_5046827418" evidence="1">
    <location>
        <begin position="24"/>
        <end position="105"/>
    </location>
</feature>
<organism evidence="2 3">
    <name type="scientific">Rheinheimera muenzenbergensis</name>
    <dbReference type="NCBI Taxonomy" id="1193628"/>
    <lineage>
        <taxon>Bacteria</taxon>
        <taxon>Pseudomonadati</taxon>
        <taxon>Pseudomonadota</taxon>
        <taxon>Gammaproteobacteria</taxon>
        <taxon>Chromatiales</taxon>
        <taxon>Chromatiaceae</taxon>
        <taxon>Rheinheimera</taxon>
    </lineage>
</organism>
<keyword evidence="1" id="KW-0732">Signal</keyword>
<evidence type="ECO:0000313" key="3">
    <source>
        <dbReference type="Proteomes" id="UP001375382"/>
    </source>
</evidence>
<evidence type="ECO:0000256" key="1">
    <source>
        <dbReference type="SAM" id="SignalP"/>
    </source>
</evidence>
<protein>
    <submittedName>
        <fullName evidence="2">Uncharacterized protein</fullName>
    </submittedName>
</protein>
<sequence length="105" mass="11416">MRWLSSLAILMMLSLWCTPQAFAVHDSRLSPLADTSLHAVLPVLHDGLNADSEDSTDQPGGYIVSTPVAPPARYSAVVKQYHADARPSHFLSNLKPRAPPFPALI</sequence>
<comment type="caution">
    <text evidence="2">The sequence shown here is derived from an EMBL/GenBank/DDBJ whole genome shotgun (WGS) entry which is preliminary data.</text>
</comment>
<gene>
    <name evidence="2" type="ORF">MN202_04200</name>
</gene>
<dbReference type="EMBL" id="JALAAR010000003">
    <property type="protein sequence ID" value="MEH8016420.1"/>
    <property type="molecule type" value="Genomic_DNA"/>
</dbReference>
<dbReference type="Proteomes" id="UP001375382">
    <property type="component" value="Unassembled WGS sequence"/>
</dbReference>
<reference evidence="2 3" key="1">
    <citation type="journal article" date="2023" name="Ecotoxicol. Environ. Saf.">
        <title>Mercury remediation potential of mercury-resistant strain Rheinheimera metallidurans sp. nov. isolated from a municipal waste dumping site.</title>
        <authorList>
            <person name="Yadav V."/>
            <person name="Manjhi A."/>
            <person name="Vadakedath N."/>
        </authorList>
    </citation>
    <scope>NUCLEOTIDE SEQUENCE [LARGE SCALE GENOMIC DNA]</scope>
    <source>
        <strain evidence="2 3">E-49</strain>
    </source>
</reference>